<dbReference type="Proteomes" id="UP000076865">
    <property type="component" value="Plasmid pDSM15939_2"/>
</dbReference>
<geneLocation type="plasmid" evidence="2">
    <name>pdsm15939_2</name>
</geneLocation>
<keyword evidence="2" id="KW-1185">Reference proteome</keyword>
<protein>
    <submittedName>
        <fullName evidence="1">Uncharacterized protein</fullName>
    </submittedName>
</protein>
<reference evidence="1 2" key="1">
    <citation type="journal article" date="2006" name="Syst. Appl. Microbiol.">
        <title>Anoxybacillus amylolyticus sp. nov., a thermophilic amylase producing bacterium isolated from Mount Rittmann (Antarctica).</title>
        <authorList>
            <person name="Poli A."/>
            <person name="Esposito E."/>
            <person name="Lama L."/>
            <person name="Orlando P."/>
            <person name="Nicolaus G."/>
            <person name="de Appolonia F."/>
            <person name="Gambacorta A."/>
            <person name="Nicolaus B."/>
        </authorList>
    </citation>
    <scope>NUCLEOTIDE SEQUENCE [LARGE SCALE GENOMIC DNA]</scope>
    <source>
        <strain evidence="1 2">DSM 15939</strain>
        <plasmid evidence="2">Plasmid pdsm15939_2</plasmid>
    </source>
</reference>
<sequence>MGILLSNVWSHFHSTGDPQAKAIFMLTRFYLAPRVDIDFSQERIACKPPTPFIHYFYLISV</sequence>
<keyword evidence="1" id="KW-0614">Plasmid</keyword>
<dbReference type="KEGG" id="aamy:GFC30_3308"/>
<organism evidence="1 2">
    <name type="scientific">Anoxybacteroides amylolyticum</name>
    <dbReference type="NCBI Taxonomy" id="294699"/>
    <lineage>
        <taxon>Bacteria</taxon>
        <taxon>Bacillati</taxon>
        <taxon>Bacillota</taxon>
        <taxon>Bacilli</taxon>
        <taxon>Bacillales</taxon>
        <taxon>Anoxybacillaceae</taxon>
        <taxon>Anoxybacteroides</taxon>
    </lineage>
</organism>
<dbReference type="EMBL" id="CP015440">
    <property type="protein sequence ID" value="ANB62401.1"/>
    <property type="molecule type" value="Genomic_DNA"/>
</dbReference>
<dbReference type="PATRIC" id="fig|294699.3.peg.3398"/>
<evidence type="ECO:0000313" key="2">
    <source>
        <dbReference type="Proteomes" id="UP000076865"/>
    </source>
</evidence>
<accession>A0A160F7R2</accession>
<dbReference type="AlphaFoldDB" id="A0A160F7R2"/>
<proteinExistence type="predicted"/>
<gene>
    <name evidence="1" type="ORF">GFC30_3308</name>
</gene>
<name>A0A160F7R2_9BACL</name>
<evidence type="ECO:0000313" key="1">
    <source>
        <dbReference type="EMBL" id="ANB62401.1"/>
    </source>
</evidence>